<dbReference type="Gene3D" id="3.20.20.450">
    <property type="entry name" value="EAL domain"/>
    <property type="match status" value="1"/>
</dbReference>
<keyword evidence="1" id="KW-1133">Transmembrane helix</keyword>
<accession>A0A949JZ46</accession>
<feature type="transmembrane region" description="Helical" evidence="1">
    <location>
        <begin position="157"/>
        <end position="178"/>
    </location>
</feature>
<keyword evidence="1" id="KW-0812">Transmembrane</keyword>
<dbReference type="InterPro" id="IPR000160">
    <property type="entry name" value="GGDEF_dom"/>
</dbReference>
<dbReference type="RefSeq" id="WP_158347359.1">
    <property type="nucleotide sequence ID" value="NZ_JAHQCW010000012.1"/>
</dbReference>
<proteinExistence type="predicted"/>
<evidence type="ECO:0000313" key="4">
    <source>
        <dbReference type="EMBL" id="MBU9736734.1"/>
    </source>
</evidence>
<dbReference type="Proteomes" id="UP000712157">
    <property type="component" value="Unassembled WGS sequence"/>
</dbReference>
<sequence>MRTRTKKRLYGLYTILGFLLGIAILSGLVFQSVYSAQSYGQLINYLGLVRGTTQRLVKLELSGTPNDELIEYLDSILSNLESGEGEFGLDLVEDEDYLECLYTLQEQWEDLKADIRAYRLDPSFEHALLASSETYFDASNETVFTAEAYMHGELHRLLVVTGVLIAGIVLVWLLLFMLNFKRVLHLEGLNRDLNDKAGRDSLTHAYTLDRFKDVAQKLLEQRRGRQYAVFYMDFADFNYINDVFGYSWGDKILAQYASVLSEDMAEDEAFGRVNADNFVALRSYHTKEELYERQADVDRKITEFMLSSRDKHALVVRCGICCAEDVTEPLTIDSLIDRANYARKSVKAGTREGYCFYDEGIRLQLRAEKAIEHDMEAALRKHEFIVYYQPKVSPESDRITCSEALVRWRKPDGQMIQPGQFIPVFEKNHSIPLLDRYVFESVCIWLRRMLDEGKPALPVSVNVSCLQFYSSDFVKTYREIRDRYRIPRGLLEIEFTETILFDDWHVMNRTVKQLKDAGFICSIDDFGKGYSSLSTVKNLDIDVLKLDAVFFQDTGTLEKDRQLVAGIIHMVRQLGITTVAEGIETWEQVEFLRGIRCDLIQGYVYYKPMPQEEYEALLINESGEYGRDAGVRQPEGSAKRYLETCPAG</sequence>
<dbReference type="EMBL" id="JAHQCW010000012">
    <property type="protein sequence ID" value="MBU9736734.1"/>
    <property type="molecule type" value="Genomic_DNA"/>
</dbReference>
<dbReference type="AlphaFoldDB" id="A0A949JZ46"/>
<protein>
    <submittedName>
        <fullName evidence="4">GGDEF domain-containing phosphodiesterase</fullName>
    </submittedName>
</protein>
<dbReference type="SUPFAM" id="SSF55073">
    <property type="entry name" value="Nucleotide cyclase"/>
    <property type="match status" value="1"/>
</dbReference>
<evidence type="ECO:0000256" key="1">
    <source>
        <dbReference type="SAM" id="Phobius"/>
    </source>
</evidence>
<dbReference type="PROSITE" id="PS50887">
    <property type="entry name" value="GGDEF"/>
    <property type="match status" value="1"/>
</dbReference>
<evidence type="ECO:0000259" key="2">
    <source>
        <dbReference type="PROSITE" id="PS50883"/>
    </source>
</evidence>
<dbReference type="InterPro" id="IPR029787">
    <property type="entry name" value="Nucleotide_cyclase"/>
</dbReference>
<name>A0A949JZ46_9FIRM</name>
<dbReference type="SMART" id="SM00052">
    <property type="entry name" value="EAL"/>
    <property type="match status" value="1"/>
</dbReference>
<feature type="transmembrane region" description="Helical" evidence="1">
    <location>
        <begin position="12"/>
        <end position="34"/>
    </location>
</feature>
<reference evidence="4" key="1">
    <citation type="submission" date="2021-06" db="EMBL/GenBank/DDBJ databases">
        <title>Description of novel taxa of the family Lachnospiraceae.</title>
        <authorList>
            <person name="Chaplin A.V."/>
            <person name="Sokolova S.R."/>
            <person name="Pikina A.P."/>
            <person name="Korzhanova M."/>
            <person name="Belova V."/>
            <person name="Korostin D."/>
            <person name="Efimov B.A."/>
        </authorList>
    </citation>
    <scope>NUCLEOTIDE SEQUENCE</scope>
    <source>
        <strain evidence="4">ASD5720</strain>
    </source>
</reference>
<dbReference type="Gene3D" id="3.30.70.270">
    <property type="match status" value="1"/>
</dbReference>
<dbReference type="PANTHER" id="PTHR33121">
    <property type="entry name" value="CYCLIC DI-GMP PHOSPHODIESTERASE PDEF"/>
    <property type="match status" value="1"/>
</dbReference>
<dbReference type="InterPro" id="IPR043128">
    <property type="entry name" value="Rev_trsase/Diguanyl_cyclase"/>
</dbReference>
<keyword evidence="5" id="KW-1185">Reference proteome</keyword>
<dbReference type="InterPro" id="IPR001633">
    <property type="entry name" value="EAL_dom"/>
</dbReference>
<feature type="domain" description="EAL" evidence="2">
    <location>
        <begin position="368"/>
        <end position="622"/>
    </location>
</feature>
<feature type="domain" description="GGDEF" evidence="3">
    <location>
        <begin position="225"/>
        <end position="359"/>
    </location>
</feature>
<evidence type="ECO:0000259" key="3">
    <source>
        <dbReference type="PROSITE" id="PS50887"/>
    </source>
</evidence>
<dbReference type="PANTHER" id="PTHR33121:SF70">
    <property type="entry name" value="SIGNALING PROTEIN YKOW"/>
    <property type="match status" value="1"/>
</dbReference>
<dbReference type="Pfam" id="PF00990">
    <property type="entry name" value="GGDEF"/>
    <property type="match status" value="1"/>
</dbReference>
<dbReference type="SMART" id="SM00267">
    <property type="entry name" value="GGDEF"/>
    <property type="match status" value="1"/>
</dbReference>
<comment type="caution">
    <text evidence="4">The sequence shown here is derived from an EMBL/GenBank/DDBJ whole genome shotgun (WGS) entry which is preliminary data.</text>
</comment>
<organism evidence="4 5">
    <name type="scientific">Diplocloster agilis</name>
    <dbReference type="NCBI Taxonomy" id="2850323"/>
    <lineage>
        <taxon>Bacteria</taxon>
        <taxon>Bacillati</taxon>
        <taxon>Bacillota</taxon>
        <taxon>Clostridia</taxon>
        <taxon>Lachnospirales</taxon>
        <taxon>Lachnospiraceae</taxon>
        <taxon>Diplocloster</taxon>
    </lineage>
</organism>
<dbReference type="InterPro" id="IPR050706">
    <property type="entry name" value="Cyclic-di-GMP_PDE-like"/>
</dbReference>
<dbReference type="NCBIfam" id="TIGR00254">
    <property type="entry name" value="GGDEF"/>
    <property type="match status" value="1"/>
</dbReference>
<dbReference type="CDD" id="cd01948">
    <property type="entry name" value="EAL"/>
    <property type="match status" value="1"/>
</dbReference>
<dbReference type="Pfam" id="PF00563">
    <property type="entry name" value="EAL"/>
    <property type="match status" value="1"/>
</dbReference>
<keyword evidence="1" id="KW-0472">Membrane</keyword>
<dbReference type="InterPro" id="IPR035919">
    <property type="entry name" value="EAL_sf"/>
</dbReference>
<dbReference type="GO" id="GO:0071111">
    <property type="term" value="F:cyclic-guanylate-specific phosphodiesterase activity"/>
    <property type="evidence" value="ECO:0007669"/>
    <property type="project" value="InterPro"/>
</dbReference>
<evidence type="ECO:0000313" key="5">
    <source>
        <dbReference type="Proteomes" id="UP000712157"/>
    </source>
</evidence>
<gene>
    <name evidence="4" type="ORF">KTH89_09310</name>
</gene>
<dbReference type="PROSITE" id="PS50883">
    <property type="entry name" value="EAL"/>
    <property type="match status" value="1"/>
</dbReference>
<dbReference type="SUPFAM" id="SSF141868">
    <property type="entry name" value="EAL domain-like"/>
    <property type="match status" value="1"/>
</dbReference>